<feature type="transmembrane region" description="Helical" evidence="2">
    <location>
        <begin position="369"/>
        <end position="390"/>
    </location>
</feature>
<organism evidence="5 6">
    <name type="scientific">Panagrellus redivivus</name>
    <name type="common">Microworm</name>
    <dbReference type="NCBI Taxonomy" id="6233"/>
    <lineage>
        <taxon>Eukaryota</taxon>
        <taxon>Metazoa</taxon>
        <taxon>Ecdysozoa</taxon>
        <taxon>Nematoda</taxon>
        <taxon>Chromadorea</taxon>
        <taxon>Rhabditida</taxon>
        <taxon>Tylenchina</taxon>
        <taxon>Panagrolaimomorpha</taxon>
        <taxon>Panagrolaimoidea</taxon>
        <taxon>Panagrolaimidae</taxon>
        <taxon>Panagrellus</taxon>
    </lineage>
</organism>
<accession>A0A7E4V514</accession>
<feature type="chain" id="PRO_5029005541" evidence="3">
    <location>
        <begin position="16"/>
        <end position="775"/>
    </location>
</feature>
<reference evidence="6" key="2">
    <citation type="submission" date="2020-10" db="UniProtKB">
        <authorList>
            <consortium name="WormBaseParasite"/>
        </authorList>
    </citation>
    <scope>IDENTIFICATION</scope>
</reference>
<dbReference type="Pfam" id="PF01757">
    <property type="entry name" value="Acyl_transf_3"/>
    <property type="match status" value="1"/>
</dbReference>
<reference evidence="5" key="1">
    <citation type="journal article" date="2013" name="Genetics">
        <title>The draft genome and transcriptome of Panagrellus redivivus are shaped by the harsh demands of a free-living lifestyle.</title>
        <authorList>
            <person name="Srinivasan J."/>
            <person name="Dillman A.R."/>
            <person name="Macchietto M.G."/>
            <person name="Heikkinen L."/>
            <person name="Lakso M."/>
            <person name="Fracchia K.M."/>
            <person name="Antoshechkin I."/>
            <person name="Mortazavi A."/>
            <person name="Wong G."/>
            <person name="Sternberg P.W."/>
        </authorList>
    </citation>
    <scope>NUCLEOTIDE SEQUENCE [LARGE SCALE GENOMIC DNA]</scope>
    <source>
        <strain evidence="5">MT8872</strain>
    </source>
</reference>
<keyword evidence="2" id="KW-0812">Transmembrane</keyword>
<feature type="transmembrane region" description="Helical" evidence="2">
    <location>
        <begin position="465"/>
        <end position="486"/>
    </location>
</feature>
<keyword evidence="2" id="KW-1133">Transmembrane helix</keyword>
<dbReference type="InterPro" id="IPR052728">
    <property type="entry name" value="O2_lipid_transport_reg"/>
</dbReference>
<evidence type="ECO:0000256" key="1">
    <source>
        <dbReference type="SAM" id="MobiDB-lite"/>
    </source>
</evidence>
<feature type="transmembrane region" description="Helical" evidence="2">
    <location>
        <begin position="442"/>
        <end position="458"/>
    </location>
</feature>
<dbReference type="PANTHER" id="PTHR11161">
    <property type="entry name" value="O-ACYLTRANSFERASE"/>
    <property type="match status" value="1"/>
</dbReference>
<keyword evidence="3" id="KW-0732">Signal</keyword>
<evidence type="ECO:0000259" key="4">
    <source>
        <dbReference type="SMART" id="SM00703"/>
    </source>
</evidence>
<evidence type="ECO:0000313" key="6">
    <source>
        <dbReference type="WBParaSite" id="Pan_g16695.t1"/>
    </source>
</evidence>
<feature type="transmembrane region" description="Helical" evidence="2">
    <location>
        <begin position="213"/>
        <end position="238"/>
    </location>
</feature>
<feature type="region of interest" description="Disordered" evidence="1">
    <location>
        <begin position="700"/>
        <end position="725"/>
    </location>
</feature>
<dbReference type="InterPro" id="IPR002656">
    <property type="entry name" value="Acyl_transf_3_dom"/>
</dbReference>
<feature type="transmembrane region" description="Helical" evidence="2">
    <location>
        <begin position="542"/>
        <end position="563"/>
    </location>
</feature>
<proteinExistence type="predicted"/>
<dbReference type="InterPro" id="IPR006621">
    <property type="entry name" value="Nose-resist-to-fluoxetine_N"/>
</dbReference>
<name>A0A7E4V514_PANRE</name>
<evidence type="ECO:0000313" key="5">
    <source>
        <dbReference type="Proteomes" id="UP000492821"/>
    </source>
</evidence>
<feature type="transmembrane region" description="Helical" evidence="2">
    <location>
        <begin position="289"/>
        <end position="309"/>
    </location>
</feature>
<dbReference type="WBParaSite" id="Pan_g16695.t1">
    <property type="protein sequence ID" value="Pan_g16695.t1"/>
    <property type="gene ID" value="Pan_g16695"/>
</dbReference>
<dbReference type="SMART" id="SM00703">
    <property type="entry name" value="NRF"/>
    <property type="match status" value="1"/>
</dbReference>
<feature type="transmembrane region" description="Helical" evidence="2">
    <location>
        <begin position="329"/>
        <end position="349"/>
    </location>
</feature>
<dbReference type="AlphaFoldDB" id="A0A7E4V514"/>
<feature type="signal peptide" evidence="3">
    <location>
        <begin position="1"/>
        <end position="15"/>
    </location>
</feature>
<keyword evidence="5" id="KW-1185">Reference proteome</keyword>
<dbReference type="Proteomes" id="UP000492821">
    <property type="component" value="Unassembled WGS sequence"/>
</dbReference>
<dbReference type="Pfam" id="PF20146">
    <property type="entry name" value="NRF"/>
    <property type="match status" value="1"/>
</dbReference>
<dbReference type="GO" id="GO:0016747">
    <property type="term" value="F:acyltransferase activity, transferring groups other than amino-acyl groups"/>
    <property type="evidence" value="ECO:0007669"/>
    <property type="project" value="InterPro"/>
</dbReference>
<evidence type="ECO:0000256" key="2">
    <source>
        <dbReference type="SAM" id="Phobius"/>
    </source>
</evidence>
<feature type="domain" description="Nose resistant-to-fluoxetine protein N-terminal" evidence="4">
    <location>
        <begin position="74"/>
        <end position="201"/>
    </location>
</feature>
<feature type="transmembrane region" description="Helical" evidence="2">
    <location>
        <begin position="515"/>
        <end position="535"/>
    </location>
</feature>
<sequence>MSAIIWLSIVGTAAASFQGLPFKQEKIDYIKLTDYEQLARASNGFSYADSEIPTLKNLIQRLVEDPSPIDNLGNSTCGRDLTEIVNDFLAILDTAASTNFTKTVLKLLDSSGKPGAGILKGHTHWFGLFKSCQQIEYNFEDRVFNGRYSQVTFLPSAGPATPELCAKTTFTIDLCIPKSCSSVQLKNIIEASFNASFICSVSSLMEFPNKPTAGTWITVAIIAIVLFLGITASIYDFFIYKHHRDHRYIQSLGMRCWRSFSLYTNVVEIFNTKGANKPGNIGPLHCMRFFSMVWVVLGHSMAFFAFMSSNPIDVFAMNQHRITEVLTSAFFAVDTFFWQSGLLLSFVWFKKYKQNPKQSMAPLAWIMFYVHRIIRLSPPYYILIAFYTWVFSPFGTQNMAVFSGAFKDACPQNWWIDFLYLNNAIRYKDQCYLVSWYLSTDMQMYIFAPLILVPFAFGKLFGVTVALLVFAASTGINIFQMLHYYFPPTDYGYATMDPRMTVPYTTYTVMMYDAPWIRCQIYIVGMLTGVFMQTYKKLKIPWFFQVIGWIGTLAIVYGCIFTLKDWINGTVLPIGWSTVYSAASKPLWGVALSWVVITCYYGYGSFINSFMSWSIWVPLGRLTYSTYLVHIIVLIYISGQNQQAFVFANFFQMLTLYIIPIIVCAYLFSILWASAFEFAFGKLEMVLIGSLLGKPGPLPVRPRATTLDPPAGGEPRTPTDNHNHPRKSFTIAVEQARANGVNGLHKRNGHLNMPGDHPNVEIIKIKKIDDDDRWT</sequence>
<evidence type="ECO:0000256" key="3">
    <source>
        <dbReference type="SAM" id="SignalP"/>
    </source>
</evidence>
<feature type="transmembrane region" description="Helical" evidence="2">
    <location>
        <begin position="657"/>
        <end position="680"/>
    </location>
</feature>
<keyword evidence="2" id="KW-0472">Membrane</keyword>
<protein>
    <submittedName>
        <fullName evidence="6">NRF domain-containing protein</fullName>
    </submittedName>
</protein>
<feature type="transmembrane region" description="Helical" evidence="2">
    <location>
        <begin position="615"/>
        <end position="637"/>
    </location>
</feature>
<dbReference type="PANTHER" id="PTHR11161:SF55">
    <property type="entry name" value="NOSE RESISTANT-TO-FLUOXETINE PROTEIN N-TERMINAL DOMAIN-CONTAINING PROTEIN"/>
    <property type="match status" value="1"/>
</dbReference>
<feature type="transmembrane region" description="Helical" evidence="2">
    <location>
        <begin position="583"/>
        <end position="603"/>
    </location>
</feature>